<evidence type="ECO:0000313" key="1">
    <source>
        <dbReference type="EMBL" id="GMA27150.1"/>
    </source>
</evidence>
<comment type="caution">
    <text evidence="1">The sequence shown here is derived from an EMBL/GenBank/DDBJ whole genome shotgun (WGS) entry which is preliminary data.</text>
</comment>
<name>A0AA37XAB8_9MICO</name>
<reference evidence="1 2" key="1">
    <citation type="journal article" date="2014" name="Int. J. Syst. Evol. Microbiol.">
        <title>Complete genome sequence of Corynebacterium casei LMG S-19264T (=DSM 44701T), isolated from a smear-ripened cheese.</title>
        <authorList>
            <consortium name="US DOE Joint Genome Institute (JGI-PGF)"/>
            <person name="Walter F."/>
            <person name="Albersmeier A."/>
            <person name="Kalinowski J."/>
            <person name="Ruckert C."/>
        </authorList>
    </citation>
    <scope>NUCLEOTIDE SEQUENCE [LARGE SCALE GENOMIC DNA]</scope>
    <source>
        <strain evidence="1 2">NBRC 112289</strain>
    </source>
</reference>
<proteinExistence type="predicted"/>
<keyword evidence="2" id="KW-1185">Reference proteome</keyword>
<protein>
    <submittedName>
        <fullName evidence="1">Uncharacterized protein</fullName>
    </submittedName>
</protein>
<organism evidence="1 2">
    <name type="scientific">Arenivirga flava</name>
    <dbReference type="NCBI Taxonomy" id="1930060"/>
    <lineage>
        <taxon>Bacteria</taxon>
        <taxon>Bacillati</taxon>
        <taxon>Actinomycetota</taxon>
        <taxon>Actinomycetes</taxon>
        <taxon>Micrococcales</taxon>
        <taxon>Microbacteriaceae</taxon>
        <taxon>Arenivirga</taxon>
    </lineage>
</organism>
<gene>
    <name evidence="1" type="ORF">GCM10025874_04030</name>
</gene>
<dbReference type="Proteomes" id="UP001157160">
    <property type="component" value="Unassembled WGS sequence"/>
</dbReference>
<sequence length="66" mass="7486">MATDLMATEQKTFPNPDAAEQDLAAVEPVRRQHDSRALIERMRAVTRADPQLWGLTIVGVGRYTYR</sequence>
<dbReference type="RefSeq" id="WP_284229494.1">
    <property type="nucleotide sequence ID" value="NZ_BSUL01000001.1"/>
</dbReference>
<evidence type="ECO:0000313" key="2">
    <source>
        <dbReference type="Proteomes" id="UP001157160"/>
    </source>
</evidence>
<dbReference type="EMBL" id="BSUL01000001">
    <property type="protein sequence ID" value="GMA27150.1"/>
    <property type="molecule type" value="Genomic_DNA"/>
</dbReference>
<accession>A0AA37XAB8</accession>
<dbReference type="AlphaFoldDB" id="A0AA37XAB8"/>